<proteinExistence type="predicted"/>
<dbReference type="Proteomes" id="UP000636709">
    <property type="component" value="Unassembled WGS sequence"/>
</dbReference>
<evidence type="ECO:0000313" key="1">
    <source>
        <dbReference type="EMBL" id="KAF8730793.1"/>
    </source>
</evidence>
<dbReference type="AlphaFoldDB" id="A0A835KI21"/>
<dbReference type="EMBL" id="JACEFO010001613">
    <property type="protein sequence ID" value="KAF8730793.1"/>
    <property type="molecule type" value="Genomic_DNA"/>
</dbReference>
<name>A0A835KI21_9POAL</name>
<accession>A0A835KI21</accession>
<sequence>MCHAAAERTLHMISKCSYAVTVWNIMANWSNVQITRLGNINRVMAWWEQMTNDGQDHTLELYQILLYTAWHIWKERCRRVFDNKTMAPTDLATIIQGDILAQRVASSSFSEYSRVIVTVFLVFLCFSSF</sequence>
<reference evidence="1" key="1">
    <citation type="submission" date="2020-07" db="EMBL/GenBank/DDBJ databases">
        <title>Genome sequence and genetic diversity analysis of an under-domesticated orphan crop, white fonio (Digitaria exilis).</title>
        <authorList>
            <person name="Bennetzen J.L."/>
            <person name="Chen S."/>
            <person name="Ma X."/>
            <person name="Wang X."/>
            <person name="Yssel A.E.J."/>
            <person name="Chaluvadi S.R."/>
            <person name="Johnson M."/>
            <person name="Gangashetty P."/>
            <person name="Hamidou F."/>
            <person name="Sanogo M.D."/>
            <person name="Zwaenepoel A."/>
            <person name="Wallace J."/>
            <person name="Van De Peer Y."/>
            <person name="Van Deynze A."/>
        </authorList>
    </citation>
    <scope>NUCLEOTIDE SEQUENCE</scope>
    <source>
        <tissue evidence="1">Leaves</tissue>
    </source>
</reference>
<protein>
    <submittedName>
        <fullName evidence="1">Uncharacterized protein</fullName>
    </submittedName>
</protein>
<evidence type="ECO:0000313" key="2">
    <source>
        <dbReference type="Proteomes" id="UP000636709"/>
    </source>
</evidence>
<organism evidence="1 2">
    <name type="scientific">Digitaria exilis</name>
    <dbReference type="NCBI Taxonomy" id="1010633"/>
    <lineage>
        <taxon>Eukaryota</taxon>
        <taxon>Viridiplantae</taxon>
        <taxon>Streptophyta</taxon>
        <taxon>Embryophyta</taxon>
        <taxon>Tracheophyta</taxon>
        <taxon>Spermatophyta</taxon>
        <taxon>Magnoliopsida</taxon>
        <taxon>Liliopsida</taxon>
        <taxon>Poales</taxon>
        <taxon>Poaceae</taxon>
        <taxon>PACMAD clade</taxon>
        <taxon>Panicoideae</taxon>
        <taxon>Panicodae</taxon>
        <taxon>Paniceae</taxon>
        <taxon>Anthephorinae</taxon>
        <taxon>Digitaria</taxon>
    </lineage>
</organism>
<gene>
    <name evidence="1" type="ORF">HU200_016656</name>
</gene>
<comment type="caution">
    <text evidence="1">The sequence shown here is derived from an EMBL/GenBank/DDBJ whole genome shotgun (WGS) entry which is preliminary data.</text>
</comment>
<keyword evidence="2" id="KW-1185">Reference proteome</keyword>
<dbReference type="OrthoDB" id="688187at2759"/>